<dbReference type="STRING" id="29139.ENSVURP00010014724"/>
<protein>
    <submittedName>
        <fullName evidence="1">Uncharacterized protein</fullName>
    </submittedName>
</protein>
<reference evidence="2" key="1">
    <citation type="submission" date="2018-12" db="EMBL/GenBank/DDBJ databases">
        <authorList>
            <person name="Yazar S."/>
        </authorList>
    </citation>
    <scope>NUCLEOTIDE SEQUENCE [LARGE SCALE GENOMIC DNA]</scope>
</reference>
<name>A0A4X2KR89_VOMUR</name>
<evidence type="ECO:0000313" key="2">
    <source>
        <dbReference type="Proteomes" id="UP000314987"/>
    </source>
</evidence>
<accession>A0A4X2KR89</accession>
<dbReference type="AlphaFoldDB" id="A0A4X2KR89"/>
<dbReference type="Ensembl" id="ENSVURT00010016739.1">
    <property type="protein sequence ID" value="ENSVURP00010014724.1"/>
    <property type="gene ID" value="ENSVURG00010011271.1"/>
</dbReference>
<evidence type="ECO:0000313" key="1">
    <source>
        <dbReference type="Ensembl" id="ENSVURP00010014724.1"/>
    </source>
</evidence>
<keyword evidence="2" id="KW-1185">Reference proteome</keyword>
<reference evidence="1" key="3">
    <citation type="submission" date="2025-09" db="UniProtKB">
        <authorList>
            <consortium name="Ensembl"/>
        </authorList>
    </citation>
    <scope>IDENTIFICATION</scope>
</reference>
<dbReference type="Proteomes" id="UP000314987">
    <property type="component" value="Unassembled WGS sequence"/>
</dbReference>
<reference evidence="1" key="2">
    <citation type="submission" date="2025-08" db="UniProtKB">
        <authorList>
            <consortium name="Ensembl"/>
        </authorList>
    </citation>
    <scope>IDENTIFICATION</scope>
</reference>
<organism evidence="1 2">
    <name type="scientific">Vombatus ursinus</name>
    <name type="common">Common wombat</name>
    <dbReference type="NCBI Taxonomy" id="29139"/>
    <lineage>
        <taxon>Eukaryota</taxon>
        <taxon>Metazoa</taxon>
        <taxon>Chordata</taxon>
        <taxon>Craniata</taxon>
        <taxon>Vertebrata</taxon>
        <taxon>Euteleostomi</taxon>
        <taxon>Mammalia</taxon>
        <taxon>Metatheria</taxon>
        <taxon>Diprotodontia</taxon>
        <taxon>Vombatidae</taxon>
        <taxon>Vombatus</taxon>
    </lineage>
</organism>
<sequence>MVANNPGVPEKSSNTAGLLLTECLPSELVTQEILDSYKNLAPLVNFPRIKQIKNIQAEIK</sequence>
<proteinExistence type="predicted"/>